<dbReference type="InterPro" id="IPR036888">
    <property type="entry name" value="DNA_integrity_DisA_N_sf"/>
</dbReference>
<protein>
    <recommendedName>
        <fullName evidence="10">Diadenylate cyclase</fullName>
        <shortName evidence="10">DAC</shortName>
        <ecNumber evidence="10">2.7.7.85</ecNumber>
    </recommendedName>
    <alternativeName>
        <fullName evidence="10">Cyclic-di-AMP synthase</fullName>
        <shortName evidence="10">c-di-AMP synthase</shortName>
    </alternativeName>
</protein>
<comment type="function">
    <text evidence="10">Catalyzes the condensation of 2 ATP molecules into cyclic di-AMP (c-di-AMP), a second messenger used to regulate differing processes in different bacteria.</text>
</comment>
<dbReference type="NCBIfam" id="TIGR00159">
    <property type="entry name" value="diadenylate cyclase CdaA"/>
    <property type="match status" value="1"/>
</dbReference>
<keyword evidence="7 10" id="KW-0067">ATP-binding</keyword>
<sequence length="280" mass="31337">MFDLNSMISIIKHVTILNVIDILIVAYIFYKLFTLIRKTRAEQLVKGLVFILLVMKASEILGFITLHWLIQNTLTVGLIALIIIFQPELRKALEHLGRSKILNRRLFDSDEEVEKVVNEIVIAADNMSKNKTGALIVIEQDTGLNDYVESGTVIDGVVSSQLLENIFVENTPLHDGAVIIRKDRIVAASCVLPLTEQFVSKELGTRHRAAIGITETCDAIAVVVSEETGIISISINGKLVRGYNAERLKKVLYGVLKKNIEIDTTLFKRVKIWLSKINSK</sequence>
<reference evidence="13" key="1">
    <citation type="submission" date="2016-11" db="EMBL/GenBank/DDBJ databases">
        <authorList>
            <person name="Varghese N."/>
            <person name="Submissions S."/>
        </authorList>
    </citation>
    <scope>NUCLEOTIDE SEQUENCE [LARGE SCALE GENOMIC DNA]</scope>
    <source>
        <strain evidence="13">DSM 10124</strain>
    </source>
</reference>
<accession>A0A1M4XQ75</accession>
<dbReference type="PROSITE" id="PS51794">
    <property type="entry name" value="DAC"/>
    <property type="match status" value="1"/>
</dbReference>
<dbReference type="Pfam" id="PF19293">
    <property type="entry name" value="CdaA_N"/>
    <property type="match status" value="1"/>
</dbReference>
<keyword evidence="4 10" id="KW-0812">Transmembrane</keyword>
<evidence type="ECO:0000256" key="4">
    <source>
        <dbReference type="ARBA" id="ARBA00022692"/>
    </source>
</evidence>
<gene>
    <name evidence="10" type="primary">dacA</name>
    <name evidence="12" type="ORF">SAMN02746091_01466</name>
</gene>
<evidence type="ECO:0000256" key="3">
    <source>
        <dbReference type="ARBA" id="ARBA00022679"/>
    </source>
</evidence>
<dbReference type="Proteomes" id="UP000184423">
    <property type="component" value="Unassembled WGS sequence"/>
</dbReference>
<evidence type="ECO:0000256" key="8">
    <source>
        <dbReference type="ARBA" id="ARBA00022989"/>
    </source>
</evidence>
<evidence type="ECO:0000256" key="10">
    <source>
        <dbReference type="HAMAP-Rule" id="MF_01499"/>
    </source>
</evidence>
<dbReference type="EMBL" id="FQVG01000025">
    <property type="protein sequence ID" value="SHE95382.1"/>
    <property type="molecule type" value="Genomic_DNA"/>
</dbReference>
<evidence type="ECO:0000256" key="6">
    <source>
        <dbReference type="ARBA" id="ARBA00022741"/>
    </source>
</evidence>
<evidence type="ECO:0000256" key="9">
    <source>
        <dbReference type="ARBA" id="ARBA00023136"/>
    </source>
</evidence>
<dbReference type="GO" id="GO:0004016">
    <property type="term" value="F:adenylate cyclase activity"/>
    <property type="evidence" value="ECO:0007669"/>
    <property type="project" value="UniProtKB-UniRule"/>
</dbReference>
<keyword evidence="2 10" id="KW-1003">Cell membrane</keyword>
<dbReference type="HAMAP" id="MF_01499">
    <property type="entry name" value="DacA"/>
    <property type="match status" value="1"/>
</dbReference>
<dbReference type="EC" id="2.7.7.85" evidence="10"/>
<keyword evidence="9 10" id="KW-0472">Membrane</keyword>
<dbReference type="InterPro" id="IPR003390">
    <property type="entry name" value="DNA_integrity_scan_DisA_N"/>
</dbReference>
<dbReference type="Gene3D" id="3.40.1700.10">
    <property type="entry name" value="DNA integrity scanning protein, DisA, N-terminal domain"/>
    <property type="match status" value="1"/>
</dbReference>
<dbReference type="RefSeq" id="WP_027307591.1">
    <property type="nucleotide sequence ID" value="NZ_FQVG01000025.1"/>
</dbReference>
<dbReference type="SUPFAM" id="SSF143597">
    <property type="entry name" value="YojJ-like"/>
    <property type="match status" value="1"/>
</dbReference>
<evidence type="ECO:0000313" key="12">
    <source>
        <dbReference type="EMBL" id="SHE95382.1"/>
    </source>
</evidence>
<feature type="transmembrane region" description="Helical" evidence="10">
    <location>
        <begin position="44"/>
        <end position="64"/>
    </location>
</feature>
<evidence type="ECO:0000313" key="13">
    <source>
        <dbReference type="Proteomes" id="UP000184423"/>
    </source>
</evidence>
<feature type="transmembrane region" description="Helical" evidence="10">
    <location>
        <begin position="6"/>
        <end position="32"/>
    </location>
</feature>
<dbReference type="InterPro" id="IPR045585">
    <property type="entry name" value="CdaA_N"/>
</dbReference>
<dbReference type="PANTHER" id="PTHR34185:SF1">
    <property type="entry name" value="DIADENYLATE CYCLASE"/>
    <property type="match status" value="1"/>
</dbReference>
<comment type="caution">
    <text evidence="10">Lacks conserved residue(s) required for the propagation of feature annotation.</text>
</comment>
<proteinExistence type="inferred from homology"/>
<dbReference type="InterPro" id="IPR050338">
    <property type="entry name" value="DisA"/>
</dbReference>
<dbReference type="PIRSF" id="PIRSF004793">
    <property type="entry name" value="UCP004793"/>
    <property type="match status" value="1"/>
</dbReference>
<evidence type="ECO:0000259" key="11">
    <source>
        <dbReference type="PROSITE" id="PS51794"/>
    </source>
</evidence>
<evidence type="ECO:0000256" key="5">
    <source>
        <dbReference type="ARBA" id="ARBA00022695"/>
    </source>
</evidence>
<dbReference type="Pfam" id="PF02457">
    <property type="entry name" value="DAC"/>
    <property type="match status" value="1"/>
</dbReference>
<evidence type="ECO:0000256" key="2">
    <source>
        <dbReference type="ARBA" id="ARBA00022475"/>
    </source>
</evidence>
<evidence type="ECO:0000256" key="1">
    <source>
        <dbReference type="ARBA" id="ARBA00000877"/>
    </source>
</evidence>
<dbReference type="FunFam" id="3.40.1700.10:FF:000002">
    <property type="entry name" value="Diadenylate cyclase"/>
    <property type="match status" value="1"/>
</dbReference>
<dbReference type="InterPro" id="IPR014046">
    <property type="entry name" value="C-di-AMP_synthase"/>
</dbReference>
<feature type="domain" description="DAC" evidence="11">
    <location>
        <begin position="86"/>
        <end position="245"/>
    </location>
</feature>
<keyword evidence="8 10" id="KW-1133">Transmembrane helix</keyword>
<keyword evidence="5 10" id="KW-0548">Nucleotidyltransferase</keyword>
<dbReference type="GO" id="GO:0006171">
    <property type="term" value="P:cAMP biosynthetic process"/>
    <property type="evidence" value="ECO:0007669"/>
    <property type="project" value="InterPro"/>
</dbReference>
<dbReference type="AlphaFoldDB" id="A0A1M4XQ75"/>
<keyword evidence="13" id="KW-1185">Reference proteome</keyword>
<keyword evidence="6 10" id="KW-0547">Nucleotide-binding</keyword>
<dbReference type="InterPro" id="IPR034701">
    <property type="entry name" value="CdaA"/>
</dbReference>
<evidence type="ECO:0000256" key="7">
    <source>
        <dbReference type="ARBA" id="ARBA00022840"/>
    </source>
</evidence>
<comment type="similarity">
    <text evidence="10">Belongs to the adenylate cyclase family. DacA/CdaA subfamily.</text>
</comment>
<organism evidence="12 13">
    <name type="scientific">Caloramator proteoclasticus DSM 10124</name>
    <dbReference type="NCBI Taxonomy" id="1121262"/>
    <lineage>
        <taxon>Bacteria</taxon>
        <taxon>Bacillati</taxon>
        <taxon>Bacillota</taxon>
        <taxon>Clostridia</taxon>
        <taxon>Eubacteriales</taxon>
        <taxon>Clostridiaceae</taxon>
        <taxon>Caloramator</taxon>
    </lineage>
</organism>
<keyword evidence="3 10" id="KW-0808">Transferase</keyword>
<name>A0A1M4XQ75_9CLOT</name>
<dbReference type="GO" id="GO:0106408">
    <property type="term" value="F:diadenylate cyclase activity"/>
    <property type="evidence" value="ECO:0007669"/>
    <property type="project" value="UniProtKB-EC"/>
</dbReference>
<comment type="subunit">
    <text evidence="10">Probably a homodimer.</text>
</comment>
<dbReference type="GO" id="GO:0005524">
    <property type="term" value="F:ATP binding"/>
    <property type="evidence" value="ECO:0007669"/>
    <property type="project" value="UniProtKB-UniRule"/>
</dbReference>
<comment type="catalytic activity">
    <reaction evidence="1 10">
        <text>2 ATP = 3',3'-c-di-AMP + 2 diphosphate</text>
        <dbReference type="Rhea" id="RHEA:35655"/>
        <dbReference type="ChEBI" id="CHEBI:30616"/>
        <dbReference type="ChEBI" id="CHEBI:33019"/>
        <dbReference type="ChEBI" id="CHEBI:71500"/>
        <dbReference type="EC" id="2.7.7.85"/>
    </reaction>
</comment>
<dbReference type="PANTHER" id="PTHR34185">
    <property type="entry name" value="DIADENYLATE CYCLASE"/>
    <property type="match status" value="1"/>
</dbReference>